<reference evidence="3" key="1">
    <citation type="submission" date="2017-02" db="UniProtKB">
        <authorList>
            <consortium name="WormBaseParasite"/>
        </authorList>
    </citation>
    <scope>IDENTIFICATION</scope>
</reference>
<accession>A0A0N4Z1R2</accession>
<evidence type="ECO:0000313" key="2">
    <source>
        <dbReference type="Proteomes" id="UP000038045"/>
    </source>
</evidence>
<protein>
    <submittedName>
        <fullName evidence="3">WD_REPEATS_REGION domain-containing protein</fullName>
    </submittedName>
</protein>
<name>A0A0N4Z1R2_PARTI</name>
<dbReference type="InterPro" id="IPR015943">
    <property type="entry name" value="WD40/YVTN_repeat-like_dom_sf"/>
</dbReference>
<proteinExistence type="predicted"/>
<dbReference type="WBParaSite" id="PTRK_0000080800.1">
    <property type="protein sequence ID" value="PTRK_0000080800.1"/>
    <property type="gene ID" value="PTRK_0000080800"/>
</dbReference>
<sequence length="702" mass="80246">MPRKKTTNSSDKKVKPVPRKRSKRLINRQKNIEKENSSEVESKDSDCSEFKPEKESSISDEEIIEIKNECVVSEDEVSFKKVKRVSNYVRHFTCRGCGFKGKREDKEDHDLSCELLNISKRSKGAIYRLAKEKESDGGNEYMYGCSVKMRMEALGIDKGISKVVYNTYTNEVKRGKEKFIKEHMSNGLIDIVEKKNIRDYPWVISKEEMYLSELQEENSIRFALDPIHHESLKKDDTKLVSLNVTEAMSYKQYKDNKGDEYLQIGNVGNVASCVRTSMFTMKNDEDLIGISTFQNPNTLTSCGIQWQEEALSGIQFWTCNPTTKDSLKYRFSLQTMYGCIMDFCFSNIKPKNTDVLVYFAVAFSHGVIGIYSLPKECNKFQKAVYETSPILLLKHPQVKIYNESITSIIPYIKLSWSPFNKGTLLAAVSANDSVHLWNFEESLNHPHLSIEEDCDKGHALDVAFLNENVLCMAYYDRYNTFFDIKKQEIIYAENRPRTSGRRLTVEPHIFPSVGIYQTLLTNANDRNSYLCHVLSFDDNDKRCFSVPVYGRHQVQLNDMAFCPNTGAVVTTGSDGKVIFNLECVLIPNYAEHSRQLAMSNSRLYLVRRSYNTSYNDDSELVNEPNVKPNLTRSQCSENLYLEIHTSLSGNSKNPKLDGATLDIKIEALFRLACSQVDKNCSVYTVGEAGLLFCVTSNYKNLF</sequence>
<dbReference type="Gene3D" id="2.130.10.10">
    <property type="entry name" value="YVTN repeat-like/Quinoprotein amine dehydrogenase"/>
    <property type="match status" value="1"/>
</dbReference>
<dbReference type="Proteomes" id="UP000038045">
    <property type="component" value="Unplaced"/>
</dbReference>
<dbReference type="SUPFAM" id="SSF50978">
    <property type="entry name" value="WD40 repeat-like"/>
    <property type="match status" value="1"/>
</dbReference>
<feature type="compositionally biased region" description="Basic residues" evidence="1">
    <location>
        <begin position="15"/>
        <end position="27"/>
    </location>
</feature>
<organism evidence="2 3">
    <name type="scientific">Parastrongyloides trichosuri</name>
    <name type="common">Possum-specific nematode worm</name>
    <dbReference type="NCBI Taxonomy" id="131310"/>
    <lineage>
        <taxon>Eukaryota</taxon>
        <taxon>Metazoa</taxon>
        <taxon>Ecdysozoa</taxon>
        <taxon>Nematoda</taxon>
        <taxon>Chromadorea</taxon>
        <taxon>Rhabditida</taxon>
        <taxon>Tylenchina</taxon>
        <taxon>Panagrolaimomorpha</taxon>
        <taxon>Strongyloidoidea</taxon>
        <taxon>Strongyloididae</taxon>
        <taxon>Parastrongyloides</taxon>
    </lineage>
</organism>
<evidence type="ECO:0000313" key="3">
    <source>
        <dbReference type="WBParaSite" id="PTRK_0000080800.1"/>
    </source>
</evidence>
<dbReference type="InterPro" id="IPR036322">
    <property type="entry name" value="WD40_repeat_dom_sf"/>
</dbReference>
<keyword evidence="2" id="KW-1185">Reference proteome</keyword>
<feature type="region of interest" description="Disordered" evidence="1">
    <location>
        <begin position="1"/>
        <end position="56"/>
    </location>
</feature>
<evidence type="ECO:0000256" key="1">
    <source>
        <dbReference type="SAM" id="MobiDB-lite"/>
    </source>
</evidence>
<feature type="compositionally biased region" description="Basic and acidic residues" evidence="1">
    <location>
        <begin position="30"/>
        <end position="56"/>
    </location>
</feature>
<dbReference type="AlphaFoldDB" id="A0A0N4Z1R2"/>